<dbReference type="PANTHER" id="PTHR46558">
    <property type="entry name" value="TRACRIPTIONAL REGULATORY PROTEIN-RELATED-RELATED"/>
    <property type="match status" value="1"/>
</dbReference>
<dbReference type="InterPro" id="IPR001387">
    <property type="entry name" value="Cro/C1-type_HTH"/>
</dbReference>
<dbReference type="InterPro" id="IPR010982">
    <property type="entry name" value="Lambda_DNA-bd_dom_sf"/>
</dbReference>
<sequence length="206" mass="23851">MEFSNQIKEQRKKLGFTQEEIAKQLYITRQTVSNWEQGKSYPDLNMLVKISDVYKMSIDSMLKEDTHLQTHLEQGKAYNAFSVLRGLITILYGLICLLIERINDNSPITQFCLWGFTIIFLIAILYGEHIKPFFLGIDKKVAWRLGHRPGQKRSLIGKSFTVLLVIIIIAMFVVRNNDNASNYLLTLALTIVGLADIFQKYMWKQK</sequence>
<evidence type="ECO:0000313" key="5">
    <source>
        <dbReference type="Proteomes" id="UP000051639"/>
    </source>
</evidence>
<comment type="caution">
    <text evidence="4">The sequence shown here is derived from an EMBL/GenBank/DDBJ whole genome shotgun (WGS) entry which is preliminary data.</text>
</comment>
<gene>
    <name evidence="4" type="ORF">IV41_GL001506</name>
</gene>
<protein>
    <submittedName>
        <fullName evidence="4">DNA-binding protein</fullName>
    </submittedName>
</protein>
<dbReference type="GO" id="GO:0003677">
    <property type="term" value="F:DNA binding"/>
    <property type="evidence" value="ECO:0007669"/>
    <property type="project" value="UniProtKB-KW"/>
</dbReference>
<feature type="transmembrane region" description="Helical" evidence="2">
    <location>
        <begin position="180"/>
        <end position="198"/>
    </location>
</feature>
<dbReference type="PANTHER" id="PTHR46558:SF15">
    <property type="entry name" value="HELIX-TURN-HELIX DOMAIN PROTEIN"/>
    <property type="match status" value="1"/>
</dbReference>
<dbReference type="AlphaFoldDB" id="A0A0R2GRX3"/>
<keyword evidence="2" id="KW-0472">Membrane</keyword>
<dbReference type="Pfam" id="PF01381">
    <property type="entry name" value="HTH_3"/>
    <property type="match status" value="1"/>
</dbReference>
<feature type="domain" description="HTH cro/C1-type" evidence="3">
    <location>
        <begin position="7"/>
        <end position="61"/>
    </location>
</feature>
<keyword evidence="2" id="KW-1133">Transmembrane helix</keyword>
<keyword evidence="1 4" id="KW-0238">DNA-binding</keyword>
<organism evidence="4 5">
    <name type="scientific">Limosilactobacillus ingluviei</name>
    <dbReference type="NCBI Taxonomy" id="148604"/>
    <lineage>
        <taxon>Bacteria</taxon>
        <taxon>Bacillati</taxon>
        <taxon>Bacillota</taxon>
        <taxon>Bacilli</taxon>
        <taxon>Lactobacillales</taxon>
        <taxon>Lactobacillaceae</taxon>
        <taxon>Limosilactobacillus</taxon>
    </lineage>
</organism>
<dbReference type="PATRIC" id="fig|148604.4.peg.1546"/>
<feature type="transmembrane region" description="Helical" evidence="2">
    <location>
        <begin position="83"/>
        <end position="102"/>
    </location>
</feature>
<accession>A0A0R2GRX3</accession>
<dbReference type="EMBL" id="JQBA01000046">
    <property type="protein sequence ID" value="KRN43625.1"/>
    <property type="molecule type" value="Genomic_DNA"/>
</dbReference>
<dbReference type="PROSITE" id="PS50943">
    <property type="entry name" value="HTH_CROC1"/>
    <property type="match status" value="1"/>
</dbReference>
<feature type="transmembrane region" description="Helical" evidence="2">
    <location>
        <begin position="108"/>
        <end position="127"/>
    </location>
</feature>
<dbReference type="SUPFAM" id="SSF47413">
    <property type="entry name" value="lambda repressor-like DNA-binding domains"/>
    <property type="match status" value="1"/>
</dbReference>
<reference evidence="4 5" key="1">
    <citation type="journal article" date="2015" name="Genome Announc.">
        <title>Expanding the biotechnology potential of lactobacilli through comparative genomics of 213 strains and associated genera.</title>
        <authorList>
            <person name="Sun Z."/>
            <person name="Harris H.M."/>
            <person name="McCann A."/>
            <person name="Guo C."/>
            <person name="Argimon S."/>
            <person name="Zhang W."/>
            <person name="Yang X."/>
            <person name="Jeffery I.B."/>
            <person name="Cooney J.C."/>
            <person name="Kagawa T.F."/>
            <person name="Liu W."/>
            <person name="Song Y."/>
            <person name="Salvetti E."/>
            <person name="Wrobel A."/>
            <person name="Rasinkangas P."/>
            <person name="Parkhill J."/>
            <person name="Rea M.C."/>
            <person name="O'Sullivan O."/>
            <person name="Ritari J."/>
            <person name="Douillard F.P."/>
            <person name="Paul Ross R."/>
            <person name="Yang R."/>
            <person name="Briner A.E."/>
            <person name="Felis G.E."/>
            <person name="de Vos W.M."/>
            <person name="Barrangou R."/>
            <person name="Klaenhammer T.R."/>
            <person name="Caufield P.W."/>
            <person name="Cui Y."/>
            <person name="Zhang H."/>
            <person name="O'Toole P.W."/>
        </authorList>
    </citation>
    <scope>NUCLEOTIDE SEQUENCE [LARGE SCALE GENOMIC DNA]</scope>
    <source>
        <strain evidence="4 5">DSM 14792</strain>
    </source>
</reference>
<evidence type="ECO:0000256" key="1">
    <source>
        <dbReference type="ARBA" id="ARBA00023125"/>
    </source>
</evidence>
<dbReference type="SMART" id="SM00530">
    <property type="entry name" value="HTH_XRE"/>
    <property type="match status" value="1"/>
</dbReference>
<keyword evidence="2" id="KW-0812">Transmembrane</keyword>
<keyword evidence="5" id="KW-1185">Reference proteome</keyword>
<evidence type="ECO:0000256" key="2">
    <source>
        <dbReference type="SAM" id="Phobius"/>
    </source>
</evidence>
<dbReference type="OrthoDB" id="9805856at2"/>
<name>A0A0R2GRX3_9LACO</name>
<dbReference type="CDD" id="cd00093">
    <property type="entry name" value="HTH_XRE"/>
    <property type="match status" value="1"/>
</dbReference>
<proteinExistence type="predicted"/>
<evidence type="ECO:0000313" key="4">
    <source>
        <dbReference type="EMBL" id="KRN43625.1"/>
    </source>
</evidence>
<dbReference type="RefSeq" id="WP_056994889.1">
    <property type="nucleotide sequence ID" value="NZ_JQBA01000046.1"/>
</dbReference>
<dbReference type="Proteomes" id="UP000051639">
    <property type="component" value="Unassembled WGS sequence"/>
</dbReference>
<feature type="transmembrane region" description="Helical" evidence="2">
    <location>
        <begin position="155"/>
        <end position="174"/>
    </location>
</feature>
<dbReference type="Gene3D" id="1.10.260.40">
    <property type="entry name" value="lambda repressor-like DNA-binding domains"/>
    <property type="match status" value="1"/>
</dbReference>
<evidence type="ECO:0000259" key="3">
    <source>
        <dbReference type="PROSITE" id="PS50943"/>
    </source>
</evidence>